<gene>
    <name evidence="1" type="ORF">JFY71_09795</name>
</gene>
<protein>
    <submittedName>
        <fullName evidence="1">Diaminopimelate dehydrogenase</fullName>
        <ecNumber evidence="1">1.4.1.16</ecNumber>
    </submittedName>
</protein>
<reference evidence="1 2" key="1">
    <citation type="journal article" date="2022" name="Int. J. Syst. Evol. Microbiol.">
        <title>Miniphocaeibacter halophilus sp. nov., an ammonium-tolerant acetate-producing bacterium isolated from a biogas system.</title>
        <authorList>
            <person name="Schnurer A."/>
            <person name="Singh A."/>
            <person name="Bi S."/>
            <person name="Qiao W."/>
            <person name="Westerholm M."/>
        </authorList>
    </citation>
    <scope>NUCLEOTIDE SEQUENCE [LARGE SCALE GENOMIC DNA]</scope>
    <source>
        <strain evidence="1 2">AMB_01</strain>
    </source>
</reference>
<dbReference type="EMBL" id="CP066744">
    <property type="protein sequence ID" value="QQK07575.1"/>
    <property type="molecule type" value="Genomic_DNA"/>
</dbReference>
<evidence type="ECO:0000313" key="1">
    <source>
        <dbReference type="EMBL" id="QQK07575.1"/>
    </source>
</evidence>
<accession>A0AC61MSI5</accession>
<keyword evidence="2" id="KW-1185">Reference proteome</keyword>
<keyword evidence="1" id="KW-0560">Oxidoreductase</keyword>
<organism evidence="1 2">
    <name type="scientific">Miniphocaeibacter halophilus</name>
    <dbReference type="NCBI Taxonomy" id="2931922"/>
    <lineage>
        <taxon>Bacteria</taxon>
        <taxon>Bacillati</taxon>
        <taxon>Bacillota</taxon>
        <taxon>Tissierellia</taxon>
        <taxon>Tissierellales</taxon>
        <taxon>Peptoniphilaceae</taxon>
        <taxon>Miniphocaeibacter</taxon>
    </lineage>
</organism>
<dbReference type="EC" id="1.4.1.16" evidence="1"/>
<proteinExistence type="predicted"/>
<sequence length="324" mass="36170">MEKIKIGIIGYGNLGKGAEKAVKLSKDMELVGIFTRRNKSEIDSDSNIYNISELEEFKGDIDVCILCGGSATDLWKQGPEIAKNFNTVDSFDTHAKIPEYFSQIDGSAKSGNNLSLISTGWDPGLFSIHRLFSQSIMPVGETYTFWGKGVSQGHGDAIRQIEGVKDAVQYTIPVEKVISEIQSGNILDLTTRDKHIRECYVVVEEEADKNKIENEIKSMPNYFSDYDTYVNFVSEDELKLNHSGMPHGGRVLRIGKTSENIKQIYEFKLDLGSNPEFTSAINVAYARAVYRLNKEGTKGAISVFDVPVSYLSIISPEEQRRLLL</sequence>
<evidence type="ECO:0000313" key="2">
    <source>
        <dbReference type="Proteomes" id="UP000595814"/>
    </source>
</evidence>
<name>A0AC61MSI5_9FIRM</name>
<dbReference type="Proteomes" id="UP000595814">
    <property type="component" value="Chromosome"/>
</dbReference>